<dbReference type="GO" id="GO:0005686">
    <property type="term" value="C:U2 snRNP"/>
    <property type="evidence" value="ECO:0007669"/>
    <property type="project" value="TreeGrafter"/>
</dbReference>
<dbReference type="InterPro" id="IPR000061">
    <property type="entry name" value="Surp"/>
</dbReference>
<dbReference type="EMBL" id="KI517464">
    <property type="protein sequence ID" value="ESQ40671.1"/>
    <property type="molecule type" value="Genomic_DNA"/>
</dbReference>
<dbReference type="Gene3D" id="3.10.20.90">
    <property type="entry name" value="Phosphatidylinositol 3-kinase Catalytic Subunit, Chain A, domain 1"/>
    <property type="match status" value="1"/>
</dbReference>
<evidence type="ECO:0000259" key="2">
    <source>
        <dbReference type="PROSITE" id="PS50053"/>
    </source>
</evidence>
<feature type="domain" description="SURP motif" evidence="3">
    <location>
        <begin position="32"/>
        <end position="79"/>
    </location>
</feature>
<gene>
    <name evidence="4" type="ORF">EUTSA_v10015432mg</name>
</gene>
<feature type="domain" description="SURP motif" evidence="3">
    <location>
        <begin position="220"/>
        <end position="264"/>
    </location>
</feature>
<dbReference type="PROSITE" id="PS50053">
    <property type="entry name" value="UBIQUITIN_2"/>
    <property type="match status" value="1"/>
</dbReference>
<dbReference type="eggNOG" id="KOG0007">
    <property type="taxonomic scope" value="Eukaryota"/>
</dbReference>
<dbReference type="InterPro" id="IPR029071">
    <property type="entry name" value="Ubiquitin-like_domsf"/>
</dbReference>
<accession>V4N5C4</accession>
<dbReference type="OMA" id="HACKETF"/>
<dbReference type="KEGG" id="eus:EUTSA_v10015432mg"/>
<keyword evidence="5" id="KW-1185">Reference proteome</keyword>
<organism evidence="4 5">
    <name type="scientific">Eutrema salsugineum</name>
    <name type="common">Saltwater cress</name>
    <name type="synonym">Sisymbrium salsugineum</name>
    <dbReference type="NCBI Taxonomy" id="72664"/>
    <lineage>
        <taxon>Eukaryota</taxon>
        <taxon>Viridiplantae</taxon>
        <taxon>Streptophyta</taxon>
        <taxon>Embryophyta</taxon>
        <taxon>Tracheophyta</taxon>
        <taxon>Spermatophyta</taxon>
        <taxon>Magnoliopsida</taxon>
        <taxon>eudicotyledons</taxon>
        <taxon>Gunneridae</taxon>
        <taxon>Pentapetalae</taxon>
        <taxon>rosids</taxon>
        <taxon>malvids</taxon>
        <taxon>Brassicales</taxon>
        <taxon>Brassicaceae</taxon>
        <taxon>Eutremeae</taxon>
        <taxon>Eutrema</taxon>
    </lineage>
</organism>
<dbReference type="STRING" id="72664.V4N5C4"/>
<dbReference type="SUPFAM" id="SSF54236">
    <property type="entry name" value="Ubiquitin-like"/>
    <property type="match status" value="1"/>
</dbReference>
<dbReference type="InterPro" id="IPR045146">
    <property type="entry name" value="SF3A1"/>
</dbReference>
<reference evidence="4 5" key="1">
    <citation type="journal article" date="2013" name="Front. Plant Sci.">
        <title>The Reference Genome of the Halophytic Plant Eutrema salsugineum.</title>
        <authorList>
            <person name="Yang R."/>
            <person name="Jarvis D.E."/>
            <person name="Chen H."/>
            <person name="Beilstein M.A."/>
            <person name="Grimwood J."/>
            <person name="Jenkins J."/>
            <person name="Shu S."/>
            <person name="Prochnik S."/>
            <person name="Xin M."/>
            <person name="Ma C."/>
            <person name="Schmutz J."/>
            <person name="Wing R.A."/>
            <person name="Mitchell-Olds T."/>
            <person name="Schumaker K.S."/>
            <person name="Wang X."/>
        </authorList>
    </citation>
    <scope>NUCLEOTIDE SEQUENCE [LARGE SCALE GENOMIC DNA]</scope>
</reference>
<sequence>MSSSRQNDLQSVAQPLEILKCPEEITLKEFGIMKLTAQFVVRFGMSFCREFMFKLTSVNANNDQFEFIKTTDSSRYRFFLVLVDAYNSVLRPYYRNYQRKNCNNETVLEGFLNLVQSVEKQEEMHASFACGVDFFASMDGRKSFSPPGHVSAEMLYSGLLGSPELLSADLADEARCAARAAVTDDELTDMDRILESWATPPPRMYPHLYPKEIPRKQLGLIKLTAQFVVRYGVTFMMGLSKRLMVIPDSRFEFFQTSDSFSFFHRLISAYGNVLRQFTDSEEVTVVSEFFKLVEEGVLEMHASSVGGLDYFANREDEELTPHECFSMNPGMQPETGIIPSIPVPTALRSLFAFPRFPKPAMSLPENPKPKRQEFDEPGLVSAGFFLAQHSSHIFQVASPIRVSVPSVDVEKFIEIELWSYAEKVATLKEMIAGEIQIPANKLKLSWRNRVLEDNRSLAYYNVGPEETLTLSY</sequence>
<dbReference type="GO" id="GO:0071004">
    <property type="term" value="C:U2-type prespliceosome"/>
    <property type="evidence" value="ECO:0007669"/>
    <property type="project" value="TreeGrafter"/>
</dbReference>
<dbReference type="Pfam" id="PF00240">
    <property type="entry name" value="ubiquitin"/>
    <property type="match status" value="1"/>
</dbReference>
<dbReference type="PANTHER" id="PTHR15316">
    <property type="entry name" value="SPLICEOSOME ASSOCIATED PROTEIN 114/SWAP SPLICING FACTOR-RELATED"/>
    <property type="match status" value="1"/>
</dbReference>
<protein>
    <recommendedName>
        <fullName evidence="6">Ubiquitin-like domain-containing protein</fullName>
    </recommendedName>
</protein>
<keyword evidence="1" id="KW-0507">mRNA processing</keyword>
<evidence type="ECO:0008006" key="6">
    <source>
        <dbReference type="Google" id="ProtNLM"/>
    </source>
</evidence>
<dbReference type="AlphaFoldDB" id="V4N5C4"/>
<dbReference type="Gramene" id="ESQ40671">
    <property type="protein sequence ID" value="ESQ40671"/>
    <property type="gene ID" value="EUTSA_v10015432mg"/>
</dbReference>
<dbReference type="InterPro" id="IPR035967">
    <property type="entry name" value="SWAP/Surp_sf"/>
</dbReference>
<dbReference type="Pfam" id="PF01805">
    <property type="entry name" value="Surp"/>
    <property type="match status" value="2"/>
</dbReference>
<dbReference type="SMART" id="SM00648">
    <property type="entry name" value="SWAP"/>
    <property type="match status" value="2"/>
</dbReference>
<dbReference type="PROSITE" id="PS50128">
    <property type="entry name" value="SURP"/>
    <property type="match status" value="2"/>
</dbReference>
<dbReference type="PANTHER" id="PTHR15316:SF6">
    <property type="entry name" value="SURP MOTIF DOMAIN-CONTAINING PROTEIN"/>
    <property type="match status" value="1"/>
</dbReference>
<dbReference type="GO" id="GO:0045292">
    <property type="term" value="P:mRNA cis splicing, via spliceosome"/>
    <property type="evidence" value="ECO:0007669"/>
    <property type="project" value="InterPro"/>
</dbReference>
<dbReference type="GO" id="GO:0071013">
    <property type="term" value="C:catalytic step 2 spliceosome"/>
    <property type="evidence" value="ECO:0007669"/>
    <property type="project" value="TreeGrafter"/>
</dbReference>
<name>V4N5C4_EUTSA</name>
<evidence type="ECO:0000313" key="4">
    <source>
        <dbReference type="EMBL" id="ESQ40671.1"/>
    </source>
</evidence>
<dbReference type="Proteomes" id="UP000030689">
    <property type="component" value="Unassembled WGS sequence"/>
</dbReference>
<dbReference type="GO" id="GO:0000381">
    <property type="term" value="P:regulation of alternative mRNA splicing, via spliceosome"/>
    <property type="evidence" value="ECO:0007669"/>
    <property type="project" value="TreeGrafter"/>
</dbReference>
<dbReference type="SUPFAM" id="SSF109905">
    <property type="entry name" value="Surp module (SWAP domain)"/>
    <property type="match status" value="2"/>
</dbReference>
<dbReference type="InterPro" id="IPR000626">
    <property type="entry name" value="Ubiquitin-like_dom"/>
</dbReference>
<dbReference type="GO" id="GO:0003723">
    <property type="term" value="F:RNA binding"/>
    <property type="evidence" value="ECO:0007669"/>
    <property type="project" value="InterPro"/>
</dbReference>
<evidence type="ECO:0000313" key="5">
    <source>
        <dbReference type="Proteomes" id="UP000030689"/>
    </source>
</evidence>
<evidence type="ECO:0000256" key="1">
    <source>
        <dbReference type="ARBA" id="ARBA00022664"/>
    </source>
</evidence>
<proteinExistence type="predicted"/>
<dbReference type="Gene3D" id="1.10.10.790">
    <property type="entry name" value="Surp module"/>
    <property type="match status" value="2"/>
</dbReference>
<feature type="domain" description="Ubiquitin-like" evidence="2">
    <location>
        <begin position="422"/>
        <end position="472"/>
    </location>
</feature>
<evidence type="ECO:0000259" key="3">
    <source>
        <dbReference type="PROSITE" id="PS50128"/>
    </source>
</evidence>